<keyword evidence="2" id="KW-0812">Transmembrane</keyword>
<dbReference type="PROSITE" id="PS51059">
    <property type="entry name" value="PARP_CATALYTIC"/>
    <property type="match status" value="2"/>
</dbReference>
<feature type="domain" description="PARP catalytic" evidence="3">
    <location>
        <begin position="840"/>
        <end position="1073"/>
    </location>
</feature>
<dbReference type="GO" id="GO:0003950">
    <property type="term" value="F:NAD+ poly-ADP-ribosyltransferase activity"/>
    <property type="evidence" value="ECO:0007669"/>
    <property type="project" value="UniProtKB-UniRule"/>
</dbReference>
<dbReference type="Pfam" id="PF00644">
    <property type="entry name" value="PARP"/>
    <property type="match status" value="2"/>
</dbReference>
<name>A0A1Q9F282_SYMMI</name>
<dbReference type="PANTHER" id="PTHR45740:SF2">
    <property type="entry name" value="POLY [ADP-RIBOSE] POLYMERASE"/>
    <property type="match status" value="1"/>
</dbReference>
<keyword evidence="1" id="KW-0328">Glycosyltransferase</keyword>
<accession>A0A1Q9F282</accession>
<dbReference type="InterPro" id="IPR051712">
    <property type="entry name" value="ARTD-AVP"/>
</dbReference>
<comment type="caution">
    <text evidence="4">The sequence shown here is derived from an EMBL/GenBank/DDBJ whole genome shotgun (WGS) entry which is preliminary data.</text>
</comment>
<feature type="domain" description="PARP catalytic" evidence="3">
    <location>
        <begin position="540"/>
        <end position="813"/>
    </location>
</feature>
<keyword evidence="1" id="KW-0520">NAD</keyword>
<proteinExistence type="predicted"/>
<dbReference type="GO" id="GO:0005634">
    <property type="term" value="C:nucleus"/>
    <property type="evidence" value="ECO:0007669"/>
    <property type="project" value="TreeGrafter"/>
</dbReference>
<evidence type="ECO:0000313" key="4">
    <source>
        <dbReference type="EMBL" id="OLQ13775.1"/>
    </source>
</evidence>
<reference evidence="4 5" key="1">
    <citation type="submission" date="2016-02" db="EMBL/GenBank/DDBJ databases">
        <title>Genome analysis of coral dinoflagellate symbionts highlights evolutionary adaptations to a symbiotic lifestyle.</title>
        <authorList>
            <person name="Aranda M."/>
            <person name="Li Y."/>
            <person name="Liew Y.J."/>
            <person name="Baumgarten S."/>
            <person name="Simakov O."/>
            <person name="Wilson M."/>
            <person name="Piel J."/>
            <person name="Ashoor H."/>
            <person name="Bougouffa S."/>
            <person name="Bajic V.B."/>
            <person name="Ryu T."/>
            <person name="Ravasi T."/>
            <person name="Bayer T."/>
            <person name="Micklem G."/>
            <person name="Kim H."/>
            <person name="Bhak J."/>
            <person name="Lajeunesse T.C."/>
            <person name="Voolstra C.R."/>
        </authorList>
    </citation>
    <scope>NUCLEOTIDE SEQUENCE [LARGE SCALE GENOMIC DNA]</scope>
    <source>
        <strain evidence="4 5">CCMP2467</strain>
    </source>
</reference>
<dbReference type="EMBL" id="LSRX01000023">
    <property type="protein sequence ID" value="OLQ13775.1"/>
    <property type="molecule type" value="Genomic_DNA"/>
</dbReference>
<feature type="transmembrane region" description="Helical" evidence="2">
    <location>
        <begin position="224"/>
        <end position="245"/>
    </location>
</feature>
<keyword evidence="2" id="KW-1133">Transmembrane helix</keyword>
<evidence type="ECO:0000256" key="2">
    <source>
        <dbReference type="SAM" id="Phobius"/>
    </source>
</evidence>
<keyword evidence="5" id="KW-1185">Reference proteome</keyword>
<dbReference type="OrthoDB" id="6133115at2759"/>
<gene>
    <name evidence="4" type="primary">ABCA8</name>
    <name evidence="4" type="ORF">AK812_SmicGene2131</name>
</gene>
<dbReference type="AlphaFoldDB" id="A0A1Q9F282"/>
<keyword evidence="2" id="KW-0472">Membrane</keyword>
<dbReference type="InterPro" id="IPR012317">
    <property type="entry name" value="Poly(ADP-ribose)pol_cat_dom"/>
</dbReference>
<evidence type="ECO:0000256" key="1">
    <source>
        <dbReference type="RuleBase" id="RU362114"/>
    </source>
</evidence>
<evidence type="ECO:0000259" key="3">
    <source>
        <dbReference type="PROSITE" id="PS51059"/>
    </source>
</evidence>
<dbReference type="PANTHER" id="PTHR45740">
    <property type="entry name" value="POLY [ADP-RIBOSE] POLYMERASE"/>
    <property type="match status" value="1"/>
</dbReference>
<dbReference type="Proteomes" id="UP000186817">
    <property type="component" value="Unassembled WGS sequence"/>
</dbReference>
<feature type="transmembrane region" description="Helical" evidence="2">
    <location>
        <begin position="479"/>
        <end position="501"/>
    </location>
</feature>
<organism evidence="4 5">
    <name type="scientific">Symbiodinium microadriaticum</name>
    <name type="common">Dinoflagellate</name>
    <name type="synonym">Zooxanthella microadriatica</name>
    <dbReference type="NCBI Taxonomy" id="2951"/>
    <lineage>
        <taxon>Eukaryota</taxon>
        <taxon>Sar</taxon>
        <taxon>Alveolata</taxon>
        <taxon>Dinophyceae</taxon>
        <taxon>Suessiales</taxon>
        <taxon>Symbiodiniaceae</taxon>
        <taxon>Symbiodinium</taxon>
    </lineage>
</organism>
<dbReference type="EC" id="2.4.2.-" evidence="1"/>
<protein>
    <recommendedName>
        <fullName evidence="1">Poly [ADP-ribose] polymerase</fullName>
        <shortName evidence="1">PARP</shortName>
        <ecNumber evidence="1">2.4.2.-</ecNumber>
    </recommendedName>
</protein>
<dbReference type="SUPFAM" id="SSF56399">
    <property type="entry name" value="ADP-ribosylation"/>
    <property type="match status" value="2"/>
</dbReference>
<sequence length="1073" mass="118901">MPPPAASRSRFVKQAGGCCLLTTHMLEEAEYLSSYIVILRRGVVAAEGSVQALKNEWGQGYMLSVDSEESKEEEAQQFVSSLLDESDRTPVKSQRHGQATYKFSKDEESLGHLIIDIARGKAKHGIRHWGISQASLEDAYDAWLAEISFGDPGLFAECFAEWEDDKDDDDLGYPYLTPLGYRWHDIRLEGGEVWIFGAVLRVLRMMMMVVMVVVMVMVMTVVMVVMVMMVMMVMVISMVMVFVCLKRQQFLGCNFPLDESLINIGSCEGSCDIVLVGVGITCRPRKVALPSEDGSSVRVLLNGQFLRLFEFPQRVQIDASSRLAIAGLWTAAQVLDLFRAMPSESTSPSLRRRRTLRSQRLSLARPTVAFALMALSPTAASAEFILHTAGAGQCPSNTSTPTRSECRNEVASALAALGYDYVGMFPPSPSQPGGCMVNLRTRKLYYRKNLWGSAGGGEGDTDVSVICTSGSSGSLQDSLLFMIGGSVVGFFVLVFCCIAGAKTEPEHAGGPPAVAIGKAMLRTDSQELVEPLEEMAMKSLPKYWTGCRESQDNLGFDNLVYVQHEHMEVFQELVNYTYRQIPTQDRLCPTGEHGKTRGGCPCVQPGGEPGLPTGYQIKRVIRVENSAMFTRYVDRCDQIKRSRSSCEPPNPEIFTRAAMKASSGLTDVLCDVDDSINEVYLWHGTQVRTGLAIAQTDFSLNFAGSGAGTMYGKGLYFSESCTKADEYTLTEPYGHYEGVRALLLCRVCLGNFHYTSDRDPSAIDKYAKGECDSTIGDRTKAANTYREMVVYDRDQVYPEYLVLYERLHKGVPPQLPPKDVPFLLELPLYWRNVGRNPYRESFREHWLVSPRIRELIQRLANGSRGCDRAAPKVVRARRIEDSVLWCRYIDWKRSLGASLKAKSELKCTPPNELSGSPESSYALASPILAEFHGGEVISTENMAPGLNEMLLWHGTSQEAAEAIAETGFRVQTSGAHGRRFGDGVYLADDVSKSLSYCTSSCTENGNVKYVLLCRAVCGHIHYTEERSHPEATSEAAKLGKQCVLAHPDRSGPREYIVLKTAHVYPEYIVEFED</sequence>
<dbReference type="Gene3D" id="3.90.228.10">
    <property type="match status" value="2"/>
</dbReference>
<keyword evidence="1" id="KW-0808">Transferase</keyword>
<evidence type="ECO:0000313" key="5">
    <source>
        <dbReference type="Proteomes" id="UP000186817"/>
    </source>
</evidence>
<dbReference type="GO" id="GO:1990404">
    <property type="term" value="F:NAD+-protein mono-ADP-ribosyltransferase activity"/>
    <property type="evidence" value="ECO:0007669"/>
    <property type="project" value="TreeGrafter"/>
</dbReference>